<accession>A0A0A1TFE6</accession>
<keyword evidence="4" id="KW-1185">Reference proteome</keyword>
<organism evidence="3 4">
    <name type="scientific">[Torrubiella] hemipterigena</name>
    <dbReference type="NCBI Taxonomy" id="1531966"/>
    <lineage>
        <taxon>Eukaryota</taxon>
        <taxon>Fungi</taxon>
        <taxon>Dikarya</taxon>
        <taxon>Ascomycota</taxon>
        <taxon>Pezizomycotina</taxon>
        <taxon>Sordariomycetes</taxon>
        <taxon>Hypocreomycetidae</taxon>
        <taxon>Hypocreales</taxon>
        <taxon>Clavicipitaceae</taxon>
        <taxon>Clavicipitaceae incertae sedis</taxon>
        <taxon>'Torrubiella' clade</taxon>
    </lineage>
</organism>
<proteinExistence type="predicted"/>
<dbReference type="HOGENOM" id="CLU_085795_3_1_1"/>
<feature type="chain" id="PRO_5001979631" description="Phosphoglycerate mutase family protein" evidence="2">
    <location>
        <begin position="20"/>
        <end position="234"/>
    </location>
</feature>
<feature type="compositionally biased region" description="Low complexity" evidence="1">
    <location>
        <begin position="183"/>
        <end position="209"/>
    </location>
</feature>
<dbReference type="OrthoDB" id="4939699at2759"/>
<gene>
    <name evidence="3" type="ORF">VHEMI09091</name>
</gene>
<dbReference type="EMBL" id="CDHN01000005">
    <property type="protein sequence ID" value="CEJ93509.1"/>
    <property type="molecule type" value="Genomic_DNA"/>
</dbReference>
<evidence type="ECO:0000256" key="1">
    <source>
        <dbReference type="SAM" id="MobiDB-lite"/>
    </source>
</evidence>
<dbReference type="Proteomes" id="UP000039046">
    <property type="component" value="Unassembled WGS sequence"/>
</dbReference>
<reference evidence="3 4" key="1">
    <citation type="journal article" date="2015" name="Genome Announc.">
        <title>Draft Genome Sequence and Gene Annotation of the Entomopathogenic Fungus Verticillium hemipterigenum.</title>
        <authorList>
            <person name="Horn F."/>
            <person name="Habel A."/>
            <person name="Scharf D.H."/>
            <person name="Dworschak J."/>
            <person name="Brakhage A.A."/>
            <person name="Guthke R."/>
            <person name="Hertweck C."/>
            <person name="Linde J."/>
        </authorList>
    </citation>
    <scope>NUCLEOTIDE SEQUENCE [LARGE SCALE GENOMIC DNA]</scope>
</reference>
<protein>
    <recommendedName>
        <fullName evidence="5">Phosphoglycerate mutase family protein</fullName>
    </recommendedName>
</protein>
<sequence length="234" mass="24670">MQLSTLIITASSIIASTAAANTAKADGPNFYLIRHAEKNPDGTISAAGLKREQCLITVFGESSKYNITRIMTQTPYPGDSQFDHETQRPFNTTLPLAQSLSITIDHPCNFTDTTCAGKAALRYSGPGNVLIAWEHEHLPAVAEAIGAKHAPKYPGSHFDLIYELVAPYTSVTVSSEDCPGYDKPSSGTTTAPSTVTTSSAAPSNTTAKTSSASNLKANVGILTTAASIVTMLFL</sequence>
<evidence type="ECO:0000313" key="4">
    <source>
        <dbReference type="Proteomes" id="UP000039046"/>
    </source>
</evidence>
<dbReference type="STRING" id="1531966.A0A0A1TFE6"/>
<evidence type="ECO:0008006" key="5">
    <source>
        <dbReference type="Google" id="ProtNLM"/>
    </source>
</evidence>
<feature type="region of interest" description="Disordered" evidence="1">
    <location>
        <begin position="179"/>
        <end position="209"/>
    </location>
</feature>
<evidence type="ECO:0000256" key="2">
    <source>
        <dbReference type="SAM" id="SignalP"/>
    </source>
</evidence>
<dbReference type="AlphaFoldDB" id="A0A0A1TFE6"/>
<evidence type="ECO:0000313" key="3">
    <source>
        <dbReference type="EMBL" id="CEJ93509.1"/>
    </source>
</evidence>
<name>A0A0A1TFE6_9HYPO</name>
<keyword evidence="2" id="KW-0732">Signal</keyword>
<feature type="signal peptide" evidence="2">
    <location>
        <begin position="1"/>
        <end position="19"/>
    </location>
</feature>